<name>A0ABV3Y403_9ACTN</name>
<dbReference type="EMBL" id="JBFSHR010000012">
    <property type="protein sequence ID" value="MEX6429209.1"/>
    <property type="molecule type" value="Genomic_DNA"/>
</dbReference>
<keyword evidence="4" id="KW-1185">Reference proteome</keyword>
<dbReference type="PANTHER" id="PTHR43639:SF1">
    <property type="entry name" value="SHORT-CHAIN DEHYDROGENASE_REDUCTASE FAMILY PROTEIN"/>
    <property type="match status" value="1"/>
</dbReference>
<reference evidence="3 4" key="1">
    <citation type="submission" date="2024-07" db="EMBL/GenBank/DDBJ databases">
        <title>Draft Genome Sequence of Ferrimicrobium acidiphilum Strain YE2023, Isolated from a Pulp of Bioleach Reactor.</title>
        <authorList>
            <person name="Elkina Y.A."/>
            <person name="Bulaeva A.G."/>
            <person name="Beletsky A.V."/>
            <person name="Mardanov A.V."/>
        </authorList>
    </citation>
    <scope>NUCLEOTIDE SEQUENCE [LARGE SCALE GENOMIC DNA]</scope>
    <source>
        <strain evidence="3 4">YE2023</strain>
    </source>
</reference>
<comment type="caution">
    <text evidence="3">The sequence shown here is derived from an EMBL/GenBank/DDBJ whole genome shotgun (WGS) entry which is preliminary data.</text>
</comment>
<dbReference type="InterPro" id="IPR002347">
    <property type="entry name" value="SDR_fam"/>
</dbReference>
<organism evidence="3 4">
    <name type="scientific">Ferrimicrobium acidiphilum</name>
    <dbReference type="NCBI Taxonomy" id="121039"/>
    <lineage>
        <taxon>Bacteria</taxon>
        <taxon>Bacillati</taxon>
        <taxon>Actinomycetota</taxon>
        <taxon>Acidimicrobiia</taxon>
        <taxon>Acidimicrobiales</taxon>
        <taxon>Acidimicrobiaceae</taxon>
        <taxon>Ferrimicrobium</taxon>
    </lineage>
</organism>
<evidence type="ECO:0000313" key="4">
    <source>
        <dbReference type="Proteomes" id="UP001560267"/>
    </source>
</evidence>
<gene>
    <name evidence="3" type="ORF">AB6A68_05070</name>
</gene>
<evidence type="ECO:0000313" key="3">
    <source>
        <dbReference type="EMBL" id="MEX6429209.1"/>
    </source>
</evidence>
<dbReference type="PANTHER" id="PTHR43639">
    <property type="entry name" value="OXIDOREDUCTASE, SHORT-CHAIN DEHYDROGENASE/REDUCTASE FAMILY (AFU_ORTHOLOGUE AFUA_5G02870)"/>
    <property type="match status" value="1"/>
</dbReference>
<sequence>MQQNTNDWALITGASSPIGQQVAMHLGGLGYSLALLGFRHREAMDDLCTTLSNRNIRFATKQISLNTQASLDQVITWLDGLSIKPGVIAWLAASGVMRPVKELNMHHLGWTFQVSAFSLAIITARLAPRKLIVISSTGATRVVENYGALGAAKSALETMLRYLAVELAPNTSVFGIRAGLVETSAAHRLPDFDTLRTSVLSRTPMGRLVTPADIAKLVGLLASEDLEMLTGSILDLDGGLRLVL</sequence>
<dbReference type="Proteomes" id="UP001560267">
    <property type="component" value="Unassembled WGS sequence"/>
</dbReference>
<comment type="similarity">
    <text evidence="1">Belongs to the short-chain dehydrogenases/reductases (SDR) family.</text>
</comment>
<keyword evidence="2" id="KW-0560">Oxidoreductase</keyword>
<protein>
    <submittedName>
        <fullName evidence="3">SDR family oxidoreductase</fullName>
    </submittedName>
</protein>
<dbReference type="RefSeq" id="WP_298342166.1">
    <property type="nucleotide sequence ID" value="NZ_JBFSHR010000012.1"/>
</dbReference>
<accession>A0ABV3Y403</accession>
<evidence type="ECO:0000256" key="1">
    <source>
        <dbReference type="ARBA" id="ARBA00006484"/>
    </source>
</evidence>
<proteinExistence type="inferred from homology"/>
<dbReference type="Pfam" id="PF13561">
    <property type="entry name" value="adh_short_C2"/>
    <property type="match status" value="1"/>
</dbReference>
<dbReference type="SUPFAM" id="SSF51735">
    <property type="entry name" value="NAD(P)-binding Rossmann-fold domains"/>
    <property type="match status" value="1"/>
</dbReference>
<dbReference type="PRINTS" id="PR00081">
    <property type="entry name" value="GDHRDH"/>
</dbReference>
<dbReference type="Gene3D" id="3.40.50.720">
    <property type="entry name" value="NAD(P)-binding Rossmann-like Domain"/>
    <property type="match status" value="1"/>
</dbReference>
<dbReference type="InterPro" id="IPR036291">
    <property type="entry name" value="NAD(P)-bd_dom_sf"/>
</dbReference>
<evidence type="ECO:0000256" key="2">
    <source>
        <dbReference type="ARBA" id="ARBA00023002"/>
    </source>
</evidence>